<name>A0A843VDB9_COLES</name>
<sequence length="83" mass="9323">MFIAELRPDLRWGVTAHMCTTLGEAVAKATTLDRETWQPQQQQQQQGGASSRSSPYQRPAGETSQQRQGVRRAEETGRYSESL</sequence>
<dbReference type="EMBL" id="NMUH01001687">
    <property type="protein sequence ID" value="MQL94531.1"/>
    <property type="molecule type" value="Genomic_DNA"/>
</dbReference>
<gene>
    <name evidence="2" type="ORF">Taro_027185</name>
</gene>
<dbReference type="AlphaFoldDB" id="A0A843VDB9"/>
<feature type="region of interest" description="Disordered" evidence="1">
    <location>
        <begin position="31"/>
        <end position="83"/>
    </location>
</feature>
<evidence type="ECO:0000256" key="1">
    <source>
        <dbReference type="SAM" id="MobiDB-lite"/>
    </source>
</evidence>
<keyword evidence="3" id="KW-1185">Reference proteome</keyword>
<reference evidence="2" key="1">
    <citation type="submission" date="2017-07" db="EMBL/GenBank/DDBJ databases">
        <title>Taro Niue Genome Assembly and Annotation.</title>
        <authorList>
            <person name="Atibalentja N."/>
            <person name="Keating K."/>
            <person name="Fields C.J."/>
        </authorList>
    </citation>
    <scope>NUCLEOTIDE SEQUENCE</scope>
    <source>
        <strain evidence="2">Niue_2</strain>
        <tissue evidence="2">Leaf</tissue>
    </source>
</reference>
<proteinExistence type="predicted"/>
<dbReference type="Proteomes" id="UP000652761">
    <property type="component" value="Unassembled WGS sequence"/>
</dbReference>
<accession>A0A843VDB9</accession>
<protein>
    <submittedName>
        <fullName evidence="2">Uncharacterized protein</fullName>
    </submittedName>
</protein>
<feature type="compositionally biased region" description="Basic and acidic residues" evidence="1">
    <location>
        <begin position="71"/>
        <end position="83"/>
    </location>
</feature>
<organism evidence="2 3">
    <name type="scientific">Colocasia esculenta</name>
    <name type="common">Wild taro</name>
    <name type="synonym">Arum esculentum</name>
    <dbReference type="NCBI Taxonomy" id="4460"/>
    <lineage>
        <taxon>Eukaryota</taxon>
        <taxon>Viridiplantae</taxon>
        <taxon>Streptophyta</taxon>
        <taxon>Embryophyta</taxon>
        <taxon>Tracheophyta</taxon>
        <taxon>Spermatophyta</taxon>
        <taxon>Magnoliopsida</taxon>
        <taxon>Liliopsida</taxon>
        <taxon>Araceae</taxon>
        <taxon>Aroideae</taxon>
        <taxon>Colocasieae</taxon>
        <taxon>Colocasia</taxon>
    </lineage>
</organism>
<evidence type="ECO:0000313" key="2">
    <source>
        <dbReference type="EMBL" id="MQL94531.1"/>
    </source>
</evidence>
<feature type="compositionally biased region" description="Polar residues" evidence="1">
    <location>
        <begin position="47"/>
        <end position="68"/>
    </location>
</feature>
<comment type="caution">
    <text evidence="2">The sequence shown here is derived from an EMBL/GenBank/DDBJ whole genome shotgun (WGS) entry which is preliminary data.</text>
</comment>
<evidence type="ECO:0000313" key="3">
    <source>
        <dbReference type="Proteomes" id="UP000652761"/>
    </source>
</evidence>